<evidence type="ECO:0000256" key="3">
    <source>
        <dbReference type="ARBA" id="ARBA00022448"/>
    </source>
</evidence>
<dbReference type="GO" id="GO:1990961">
    <property type="term" value="P:xenobiotic detoxification by transmembrane export across the plasma membrane"/>
    <property type="evidence" value="ECO:0007669"/>
    <property type="project" value="InterPro"/>
</dbReference>
<dbReference type="AlphaFoldDB" id="A0A6L6GDN3"/>
<evidence type="ECO:0000259" key="9">
    <source>
        <dbReference type="PROSITE" id="PS50850"/>
    </source>
</evidence>
<feature type="transmembrane region" description="Helical" evidence="8">
    <location>
        <begin position="247"/>
        <end position="265"/>
    </location>
</feature>
<organism evidence="10 11">
    <name type="scientific">Acinetobacter faecalis</name>
    <dbReference type="NCBI Taxonomy" id="2665161"/>
    <lineage>
        <taxon>Bacteria</taxon>
        <taxon>Pseudomonadati</taxon>
        <taxon>Pseudomonadota</taxon>
        <taxon>Gammaproteobacteria</taxon>
        <taxon>Moraxellales</taxon>
        <taxon>Moraxellaceae</taxon>
        <taxon>Acinetobacter</taxon>
    </lineage>
</organism>
<evidence type="ECO:0000256" key="4">
    <source>
        <dbReference type="ARBA" id="ARBA00022475"/>
    </source>
</evidence>
<evidence type="ECO:0000256" key="6">
    <source>
        <dbReference type="ARBA" id="ARBA00022989"/>
    </source>
</evidence>
<comment type="similarity">
    <text evidence="2 8">Belongs to the major facilitator superfamily. Bcr/CmlA family.</text>
</comment>
<comment type="subcellular location">
    <subcellularLocation>
        <location evidence="8">Cell inner membrane</location>
        <topology evidence="8">Multi-pass membrane protein</topology>
    </subcellularLocation>
    <subcellularLocation>
        <location evidence="1">Cell membrane</location>
        <topology evidence="1">Multi-pass membrane protein</topology>
    </subcellularLocation>
</comment>
<feature type="transmembrane region" description="Helical" evidence="8">
    <location>
        <begin position="135"/>
        <end position="157"/>
    </location>
</feature>
<feature type="transmembrane region" description="Helical" evidence="8">
    <location>
        <begin position="304"/>
        <end position="329"/>
    </location>
</feature>
<evidence type="ECO:0000256" key="5">
    <source>
        <dbReference type="ARBA" id="ARBA00022692"/>
    </source>
</evidence>
<gene>
    <name evidence="10" type="ORF">GIX10_00740</name>
</gene>
<keyword evidence="7 8" id="KW-0472">Membrane</keyword>
<dbReference type="CDD" id="cd17320">
    <property type="entry name" value="MFS_MdfA_MDR_like"/>
    <property type="match status" value="1"/>
</dbReference>
<feature type="transmembrane region" description="Helical" evidence="8">
    <location>
        <begin position="211"/>
        <end position="235"/>
    </location>
</feature>
<keyword evidence="6 8" id="KW-1133">Transmembrane helix</keyword>
<evidence type="ECO:0000256" key="8">
    <source>
        <dbReference type="RuleBase" id="RU365088"/>
    </source>
</evidence>
<dbReference type="PANTHER" id="PTHR23502:SF132">
    <property type="entry name" value="POLYAMINE TRANSPORTER 2-RELATED"/>
    <property type="match status" value="1"/>
</dbReference>
<dbReference type="InterPro" id="IPR011701">
    <property type="entry name" value="MFS"/>
</dbReference>
<feature type="transmembrane region" description="Helical" evidence="8">
    <location>
        <begin position="46"/>
        <end position="62"/>
    </location>
</feature>
<protein>
    <recommendedName>
        <fullName evidence="8">Bcr/CflA family efflux transporter</fullName>
    </recommendedName>
</protein>
<feature type="domain" description="Major facilitator superfamily (MFS) profile" evidence="9">
    <location>
        <begin position="8"/>
        <end position="391"/>
    </location>
</feature>
<feature type="transmembrane region" description="Helical" evidence="8">
    <location>
        <begin position="366"/>
        <end position="385"/>
    </location>
</feature>
<evidence type="ECO:0000313" key="11">
    <source>
        <dbReference type="Proteomes" id="UP000473854"/>
    </source>
</evidence>
<sequence length="391" mass="42285">MTYKTNVPLWFLAILTLSGTLAMHIFVPVLPLVGQYFHADLHQVQLTLSIYILGLALGQLIYGPVADTIGRRPVLIFGMILYTLAGLSAIFATNLYMLIIMRFLQALGGCTGLLLGRTIVRDTSTGIETTKRLSLMNMMVMFGPGLAPILGGFLAFFSGWKSIFVLLSILGLVNLILVCIFVQDTPQKNSNKSSIRKVFIDYRKLVISPKFLGYTLGGSLATTAFYGFLGVSSYIVLHQLHGTIHDVGVYLALIMVGIWLGTFTSTRLVSRITLNKMIFLGSSFSLFFACLLFIFTFVDYLTPYSIMVPVIGFCFGVGLTSTAALTNALNVNPQIAGSASGLYGFTQMAVGAICTSLSAIGNNPAFSAALILLIASIISTICFLISKYAEA</sequence>
<evidence type="ECO:0000256" key="1">
    <source>
        <dbReference type="ARBA" id="ARBA00004651"/>
    </source>
</evidence>
<dbReference type="Pfam" id="PF07690">
    <property type="entry name" value="MFS_1"/>
    <property type="match status" value="1"/>
</dbReference>
<reference evidence="10 11" key="1">
    <citation type="submission" date="2019-11" db="EMBL/GenBank/DDBJ databases">
        <authorList>
            <person name="An D."/>
        </authorList>
    </citation>
    <scope>NUCLEOTIDE SEQUENCE [LARGE SCALE GENOMIC DNA]</scope>
    <source>
        <strain evidence="10 11">YIM 103518</strain>
    </source>
</reference>
<dbReference type="InterPro" id="IPR004812">
    <property type="entry name" value="Efflux_drug-R_Bcr/CmlA"/>
</dbReference>
<dbReference type="GO" id="GO:0005886">
    <property type="term" value="C:plasma membrane"/>
    <property type="evidence" value="ECO:0007669"/>
    <property type="project" value="UniProtKB-SubCell"/>
</dbReference>
<dbReference type="SUPFAM" id="SSF103473">
    <property type="entry name" value="MFS general substrate transporter"/>
    <property type="match status" value="1"/>
</dbReference>
<proteinExistence type="inferred from homology"/>
<dbReference type="InterPro" id="IPR020846">
    <property type="entry name" value="MFS_dom"/>
</dbReference>
<name>A0A6L6GDN3_9GAMM</name>
<evidence type="ECO:0000256" key="7">
    <source>
        <dbReference type="ARBA" id="ARBA00023136"/>
    </source>
</evidence>
<comment type="caution">
    <text evidence="10">The sequence shown here is derived from an EMBL/GenBank/DDBJ whole genome shotgun (WGS) entry which is preliminary data.</text>
</comment>
<evidence type="ECO:0000313" key="10">
    <source>
        <dbReference type="EMBL" id="MTD09984.1"/>
    </source>
</evidence>
<accession>A0A6L6GDN3</accession>
<dbReference type="PROSITE" id="PS50850">
    <property type="entry name" value="MFS"/>
    <property type="match status" value="1"/>
</dbReference>
<feature type="transmembrane region" description="Helical" evidence="8">
    <location>
        <begin position="277"/>
        <end position="298"/>
    </location>
</feature>
<dbReference type="InterPro" id="IPR036259">
    <property type="entry name" value="MFS_trans_sf"/>
</dbReference>
<keyword evidence="8" id="KW-0997">Cell inner membrane</keyword>
<dbReference type="Proteomes" id="UP000473854">
    <property type="component" value="Unassembled WGS sequence"/>
</dbReference>
<dbReference type="PANTHER" id="PTHR23502">
    <property type="entry name" value="MAJOR FACILITATOR SUPERFAMILY"/>
    <property type="match status" value="1"/>
</dbReference>
<feature type="transmembrane region" description="Helical" evidence="8">
    <location>
        <begin position="98"/>
        <end position="115"/>
    </location>
</feature>
<dbReference type="GO" id="GO:0042910">
    <property type="term" value="F:xenobiotic transmembrane transporter activity"/>
    <property type="evidence" value="ECO:0007669"/>
    <property type="project" value="InterPro"/>
</dbReference>
<feature type="transmembrane region" description="Helical" evidence="8">
    <location>
        <begin position="341"/>
        <end position="360"/>
    </location>
</feature>
<dbReference type="RefSeq" id="WP_154771657.1">
    <property type="nucleotide sequence ID" value="NZ_JAXHPE010000001.1"/>
</dbReference>
<keyword evidence="5 8" id="KW-0812">Transmembrane</keyword>
<comment type="caution">
    <text evidence="8">Lacks conserved residue(s) required for the propagation of feature annotation.</text>
</comment>
<dbReference type="NCBIfam" id="TIGR00710">
    <property type="entry name" value="efflux_Bcr_CflA"/>
    <property type="match status" value="1"/>
</dbReference>
<keyword evidence="3 8" id="KW-0813">Transport</keyword>
<feature type="transmembrane region" description="Helical" evidence="8">
    <location>
        <begin position="74"/>
        <end position="92"/>
    </location>
</feature>
<feature type="transmembrane region" description="Helical" evidence="8">
    <location>
        <begin position="163"/>
        <end position="182"/>
    </location>
</feature>
<dbReference type="Gene3D" id="1.20.1720.10">
    <property type="entry name" value="Multidrug resistance protein D"/>
    <property type="match status" value="1"/>
</dbReference>
<evidence type="ECO:0000256" key="2">
    <source>
        <dbReference type="ARBA" id="ARBA00006236"/>
    </source>
</evidence>
<keyword evidence="4" id="KW-1003">Cell membrane</keyword>
<dbReference type="EMBL" id="WLYL01000001">
    <property type="protein sequence ID" value="MTD09984.1"/>
    <property type="molecule type" value="Genomic_DNA"/>
</dbReference>